<evidence type="ECO:0000259" key="3">
    <source>
        <dbReference type="PROSITE" id="PS51029"/>
    </source>
</evidence>
<dbReference type="PANTHER" id="PTHR12243:SF69">
    <property type="entry name" value="SI:CH73-59F11.3"/>
    <property type="match status" value="1"/>
</dbReference>
<keyword evidence="1" id="KW-0539">Nucleus</keyword>
<name>A0A0P4WL80_SCYOL</name>
<accession>A0A0P4WL80</accession>
<dbReference type="InterPro" id="IPR039353">
    <property type="entry name" value="TF_Adf1"/>
</dbReference>
<dbReference type="Pfam" id="PF10545">
    <property type="entry name" value="MADF_DNA_bdg"/>
    <property type="match status" value="1"/>
</dbReference>
<sequence length="270" mass="31147">MSAEIEHIDIDTEHFILEVEARPALWDVHDENYSNRDAKKKNWEELVTIFLNKEGASAAEQYGFGKHLQRKWKSLRDCYVRERQRLLKIKSGSTASRKTQYVFYNHLSFLHGVIKGKDPSSTTDERHDRPSDGEQTPTSSAPQHAEMGRGKRKRADGIIPEVECLLNVLQDGKQSRDERKESKEEDEDRLFLLSLVTPMKKIPEHLRFGVRMEIMQVIHSAIQNQTPNSINNPNQTVKLQRVSKQSEIVCESNLEPDSERGKNEMKAKVL</sequence>
<dbReference type="GO" id="GO:0006357">
    <property type="term" value="P:regulation of transcription by RNA polymerase II"/>
    <property type="evidence" value="ECO:0007669"/>
    <property type="project" value="TreeGrafter"/>
</dbReference>
<feature type="region of interest" description="Disordered" evidence="2">
    <location>
        <begin position="115"/>
        <end position="154"/>
    </location>
</feature>
<evidence type="ECO:0000259" key="4">
    <source>
        <dbReference type="PROSITE" id="PS51031"/>
    </source>
</evidence>
<dbReference type="Pfam" id="PF02944">
    <property type="entry name" value="BESS"/>
    <property type="match status" value="1"/>
</dbReference>
<comment type="subcellular location">
    <subcellularLocation>
        <location evidence="1">Nucleus</location>
    </subcellularLocation>
</comment>
<proteinExistence type="predicted"/>
<dbReference type="PROSITE" id="PS51029">
    <property type="entry name" value="MADF"/>
    <property type="match status" value="1"/>
</dbReference>
<feature type="compositionally biased region" description="Basic and acidic residues" evidence="2">
    <location>
        <begin position="115"/>
        <end position="132"/>
    </location>
</feature>
<dbReference type="SMART" id="SM00595">
    <property type="entry name" value="MADF"/>
    <property type="match status" value="1"/>
</dbReference>
<dbReference type="PROSITE" id="PS51031">
    <property type="entry name" value="BESS"/>
    <property type="match status" value="1"/>
</dbReference>
<feature type="domain" description="MADF" evidence="3">
    <location>
        <begin position="14"/>
        <end position="115"/>
    </location>
</feature>
<evidence type="ECO:0008006" key="6">
    <source>
        <dbReference type="Google" id="ProtNLM"/>
    </source>
</evidence>
<feature type="domain" description="BESS" evidence="4">
    <location>
        <begin position="185"/>
        <end position="224"/>
    </location>
</feature>
<dbReference type="GO" id="GO:0003677">
    <property type="term" value="F:DNA binding"/>
    <property type="evidence" value="ECO:0007669"/>
    <property type="project" value="InterPro"/>
</dbReference>
<dbReference type="EMBL" id="GDRN01021545">
    <property type="protein sequence ID" value="JAI67801.1"/>
    <property type="molecule type" value="Transcribed_RNA"/>
</dbReference>
<organism evidence="5">
    <name type="scientific">Scylla olivacea</name>
    <name type="common">Orange mud crab</name>
    <name type="synonym">Cancer olivacea</name>
    <dbReference type="NCBI Taxonomy" id="85551"/>
    <lineage>
        <taxon>Eukaryota</taxon>
        <taxon>Metazoa</taxon>
        <taxon>Ecdysozoa</taxon>
        <taxon>Arthropoda</taxon>
        <taxon>Crustacea</taxon>
        <taxon>Multicrustacea</taxon>
        <taxon>Malacostraca</taxon>
        <taxon>Eumalacostraca</taxon>
        <taxon>Eucarida</taxon>
        <taxon>Decapoda</taxon>
        <taxon>Pleocyemata</taxon>
        <taxon>Brachyura</taxon>
        <taxon>Eubrachyura</taxon>
        <taxon>Portunoidea</taxon>
        <taxon>Portunidae</taxon>
        <taxon>Portuninae</taxon>
        <taxon>Scylla</taxon>
    </lineage>
</organism>
<dbReference type="GO" id="GO:0005667">
    <property type="term" value="C:transcription regulator complex"/>
    <property type="evidence" value="ECO:0007669"/>
    <property type="project" value="TreeGrafter"/>
</dbReference>
<evidence type="ECO:0000313" key="5">
    <source>
        <dbReference type="EMBL" id="JAI67801.1"/>
    </source>
</evidence>
<feature type="compositionally biased region" description="Polar residues" evidence="2">
    <location>
        <begin position="133"/>
        <end position="142"/>
    </location>
</feature>
<dbReference type="AlphaFoldDB" id="A0A0P4WL80"/>
<protein>
    <recommendedName>
        <fullName evidence="6">MADF domain-containing protein</fullName>
    </recommendedName>
</protein>
<evidence type="ECO:0000256" key="2">
    <source>
        <dbReference type="SAM" id="MobiDB-lite"/>
    </source>
</evidence>
<dbReference type="PANTHER" id="PTHR12243">
    <property type="entry name" value="MADF DOMAIN TRANSCRIPTION FACTOR"/>
    <property type="match status" value="1"/>
</dbReference>
<reference evidence="5" key="1">
    <citation type="submission" date="2015-09" db="EMBL/GenBank/DDBJ databases">
        <title>Scylla olivacea transcriptome.</title>
        <authorList>
            <person name="Ikhwanuddin M."/>
        </authorList>
    </citation>
    <scope>NUCLEOTIDE SEQUENCE</scope>
</reference>
<dbReference type="GO" id="GO:0005634">
    <property type="term" value="C:nucleus"/>
    <property type="evidence" value="ECO:0007669"/>
    <property type="project" value="UniProtKB-SubCell"/>
</dbReference>
<dbReference type="InterPro" id="IPR004210">
    <property type="entry name" value="BESS_motif"/>
</dbReference>
<dbReference type="InterPro" id="IPR006578">
    <property type="entry name" value="MADF-dom"/>
</dbReference>
<evidence type="ECO:0000256" key="1">
    <source>
        <dbReference type="PROSITE-ProRule" id="PRU00371"/>
    </source>
</evidence>